<dbReference type="Proteomes" id="UP000383932">
    <property type="component" value="Unassembled WGS sequence"/>
</dbReference>
<dbReference type="PANTHER" id="PTHR23022">
    <property type="entry name" value="TRANSPOSABLE ELEMENT-RELATED"/>
    <property type="match status" value="1"/>
</dbReference>
<feature type="domain" description="Tc1-like transposase DDE" evidence="2">
    <location>
        <begin position="187"/>
        <end position="300"/>
    </location>
</feature>
<reference evidence="3 4" key="1">
    <citation type="journal article" date="2019" name="Fungal Biol. Biotechnol.">
        <title>Draft genome sequence of fastidious pathogen Ceratobasidium theobromae, which causes vascular-streak dieback in Theobroma cacao.</title>
        <authorList>
            <person name="Ali S.S."/>
            <person name="Asman A."/>
            <person name="Shao J."/>
            <person name="Firmansyah A.P."/>
            <person name="Susilo A.W."/>
            <person name="Rosmana A."/>
            <person name="McMahon P."/>
            <person name="Junaid M."/>
            <person name="Guest D."/>
            <person name="Kheng T.Y."/>
            <person name="Meinhardt L.W."/>
            <person name="Bailey B.A."/>
        </authorList>
    </citation>
    <scope>NUCLEOTIDE SEQUENCE [LARGE SCALE GENOMIC DNA]</scope>
    <source>
        <strain evidence="3 4">CT2</strain>
    </source>
</reference>
<dbReference type="AlphaFoldDB" id="A0A5N5QA45"/>
<dbReference type="GO" id="GO:0015074">
    <property type="term" value="P:DNA integration"/>
    <property type="evidence" value="ECO:0007669"/>
    <property type="project" value="InterPro"/>
</dbReference>
<evidence type="ECO:0000313" key="3">
    <source>
        <dbReference type="EMBL" id="KAB5588276.1"/>
    </source>
</evidence>
<dbReference type="Pfam" id="PF13358">
    <property type="entry name" value="DDE_3"/>
    <property type="match status" value="1"/>
</dbReference>
<dbReference type="InterPro" id="IPR009057">
    <property type="entry name" value="Homeodomain-like_sf"/>
</dbReference>
<evidence type="ECO:0000313" key="4">
    <source>
        <dbReference type="Proteomes" id="UP000383932"/>
    </source>
</evidence>
<dbReference type="InterPro" id="IPR052338">
    <property type="entry name" value="Transposase_5"/>
</dbReference>
<dbReference type="Pfam" id="PF01498">
    <property type="entry name" value="HTH_Tnp_Tc3_2"/>
    <property type="match status" value="1"/>
</dbReference>
<dbReference type="OrthoDB" id="3226274at2759"/>
<organism evidence="3 4">
    <name type="scientific">Ceratobasidium theobromae</name>
    <dbReference type="NCBI Taxonomy" id="1582974"/>
    <lineage>
        <taxon>Eukaryota</taxon>
        <taxon>Fungi</taxon>
        <taxon>Dikarya</taxon>
        <taxon>Basidiomycota</taxon>
        <taxon>Agaricomycotina</taxon>
        <taxon>Agaricomycetes</taxon>
        <taxon>Cantharellales</taxon>
        <taxon>Ceratobasidiaceae</taxon>
        <taxon>Ceratobasidium</taxon>
    </lineage>
</organism>
<keyword evidence="4" id="KW-1185">Reference proteome</keyword>
<dbReference type="Gene3D" id="3.30.420.10">
    <property type="entry name" value="Ribonuclease H-like superfamily/Ribonuclease H"/>
    <property type="match status" value="1"/>
</dbReference>
<protein>
    <recommendedName>
        <fullName evidence="5">Transposable element Tcb2 transposase</fullName>
    </recommendedName>
</protein>
<evidence type="ECO:0000259" key="1">
    <source>
        <dbReference type="Pfam" id="PF01498"/>
    </source>
</evidence>
<dbReference type="GO" id="GO:0006313">
    <property type="term" value="P:DNA transposition"/>
    <property type="evidence" value="ECO:0007669"/>
    <property type="project" value="InterPro"/>
</dbReference>
<dbReference type="SUPFAM" id="SSF46689">
    <property type="entry name" value="Homeodomain-like"/>
    <property type="match status" value="1"/>
</dbReference>
<comment type="caution">
    <text evidence="3">The sequence shown here is derived from an EMBL/GenBank/DDBJ whole genome shotgun (WGS) entry which is preliminary data.</text>
</comment>
<evidence type="ECO:0000259" key="2">
    <source>
        <dbReference type="Pfam" id="PF13358"/>
    </source>
</evidence>
<dbReference type="GO" id="GO:0003677">
    <property type="term" value="F:DNA binding"/>
    <property type="evidence" value="ECO:0007669"/>
    <property type="project" value="InterPro"/>
</dbReference>
<dbReference type="PANTHER" id="PTHR23022:SF135">
    <property type="entry name" value="SI:DKEY-77F5.3"/>
    <property type="match status" value="1"/>
</dbReference>
<dbReference type="InterPro" id="IPR036397">
    <property type="entry name" value="RNaseH_sf"/>
</dbReference>
<dbReference type="InterPro" id="IPR002492">
    <property type="entry name" value="Transposase_Tc1-like"/>
</dbReference>
<proteinExistence type="predicted"/>
<evidence type="ECO:0008006" key="5">
    <source>
        <dbReference type="Google" id="ProtNLM"/>
    </source>
</evidence>
<dbReference type="EMBL" id="SSOP01000504">
    <property type="protein sequence ID" value="KAB5588276.1"/>
    <property type="molecule type" value="Genomic_DNA"/>
</dbReference>
<name>A0A5N5QA45_9AGAM</name>
<dbReference type="InterPro" id="IPR038717">
    <property type="entry name" value="Tc1-like_DDE_dom"/>
</dbReference>
<sequence>MAPDTTSETKAKIVLLKDMGYSDRAVAKLLGDVHSTTVSRIAHCYANGRPVTEKTPRPGRPCILTPSDVQFAALALTRLKPATAQAIKKAYFPHVSTPTIRRHLRSLGLRTYRRCRVPLLTWRHRKARLGWCRMCLLWSQAQWDDIVFSNETQLKVFGSDGPDYYWKYPNQSPYNPRFTKKTVSHGGGSVFIWGCIMWEGVGRIHRIDGKLNAAKYINILRESFLGTLADYRLSPFDIIFQHDRDPKHTARVTQCWLESRHINVLPWPARSPDLNIIEHVWAHLKTQVYSHNPPPQNQEELWSVIQQEWKEINPDYIASLYKSMPRRVEAVYAAKGGNTRY</sequence>
<feature type="domain" description="Transposase Tc1-like" evidence="1">
    <location>
        <begin position="92"/>
        <end position="133"/>
    </location>
</feature>
<gene>
    <name evidence="3" type="ORF">CTheo_8280</name>
</gene>
<accession>A0A5N5QA45</accession>